<feature type="signal peptide" evidence="1">
    <location>
        <begin position="1"/>
        <end position="19"/>
    </location>
</feature>
<evidence type="ECO:0000256" key="1">
    <source>
        <dbReference type="SAM" id="SignalP"/>
    </source>
</evidence>
<proteinExistence type="predicted"/>
<protein>
    <submittedName>
        <fullName evidence="2">Uncharacterized protein</fullName>
    </submittedName>
</protein>
<accession>A0A7C8MHD3</accession>
<sequence>MQFSISLLVLGAVAPLLSGASPVGQLSEINKRVIPGCKVHQEWIGDWSEAGLSRKRTKFTTELVNPKDICRYFNCLGMSNQQCWWDEGLGGQIVDGSFAFGAGHGTYLGCLANAMDQWARDNGCEIV</sequence>
<evidence type="ECO:0000313" key="2">
    <source>
        <dbReference type="EMBL" id="KAF2878336.1"/>
    </source>
</evidence>
<feature type="chain" id="PRO_5028927952" evidence="1">
    <location>
        <begin position="20"/>
        <end position="127"/>
    </location>
</feature>
<comment type="caution">
    <text evidence="2">The sequence shown here is derived from an EMBL/GenBank/DDBJ whole genome shotgun (WGS) entry which is preliminary data.</text>
</comment>
<dbReference type="OrthoDB" id="3770113at2759"/>
<gene>
    <name evidence="2" type="ORF">BDV95DRAFT_600996</name>
</gene>
<dbReference type="Proteomes" id="UP000481861">
    <property type="component" value="Unassembled WGS sequence"/>
</dbReference>
<reference evidence="2 3" key="1">
    <citation type="submission" date="2020-01" db="EMBL/GenBank/DDBJ databases">
        <authorList>
            <consortium name="DOE Joint Genome Institute"/>
            <person name="Haridas S."/>
            <person name="Albert R."/>
            <person name="Binder M."/>
            <person name="Bloem J."/>
            <person name="Labutti K."/>
            <person name="Salamov A."/>
            <person name="Andreopoulos B."/>
            <person name="Baker S.E."/>
            <person name="Barry K."/>
            <person name="Bills G."/>
            <person name="Bluhm B.H."/>
            <person name="Cannon C."/>
            <person name="Castanera R."/>
            <person name="Culley D.E."/>
            <person name="Daum C."/>
            <person name="Ezra D."/>
            <person name="Gonzalez J.B."/>
            <person name="Henrissat B."/>
            <person name="Kuo A."/>
            <person name="Liang C."/>
            <person name="Lipzen A."/>
            <person name="Lutzoni F."/>
            <person name="Magnuson J."/>
            <person name="Mondo S."/>
            <person name="Nolan M."/>
            <person name="Ohm R."/>
            <person name="Pangilinan J."/>
            <person name="Park H.-J.H."/>
            <person name="Ramirez L."/>
            <person name="Alfaro M."/>
            <person name="Sun H."/>
            <person name="Tritt A."/>
            <person name="Yoshinaga Y."/>
            <person name="Zwiers L.-H.L."/>
            <person name="Turgeon B.G."/>
            <person name="Goodwin S.B."/>
            <person name="Spatafora J.W."/>
            <person name="Crous P.W."/>
            <person name="Grigoriev I.V."/>
        </authorList>
    </citation>
    <scope>NUCLEOTIDE SEQUENCE [LARGE SCALE GENOMIC DNA]</scope>
    <source>
        <strain evidence="2 3">CBS 611.86</strain>
    </source>
</reference>
<evidence type="ECO:0000313" key="3">
    <source>
        <dbReference type="Proteomes" id="UP000481861"/>
    </source>
</evidence>
<dbReference type="AlphaFoldDB" id="A0A7C8MHD3"/>
<keyword evidence="3" id="KW-1185">Reference proteome</keyword>
<dbReference type="EMBL" id="JAADJZ010000001">
    <property type="protein sequence ID" value="KAF2878336.1"/>
    <property type="molecule type" value="Genomic_DNA"/>
</dbReference>
<organism evidence="2 3">
    <name type="scientific">Massariosphaeria phaeospora</name>
    <dbReference type="NCBI Taxonomy" id="100035"/>
    <lineage>
        <taxon>Eukaryota</taxon>
        <taxon>Fungi</taxon>
        <taxon>Dikarya</taxon>
        <taxon>Ascomycota</taxon>
        <taxon>Pezizomycotina</taxon>
        <taxon>Dothideomycetes</taxon>
        <taxon>Pleosporomycetidae</taxon>
        <taxon>Pleosporales</taxon>
        <taxon>Pleosporales incertae sedis</taxon>
        <taxon>Massariosphaeria</taxon>
    </lineage>
</organism>
<keyword evidence="1" id="KW-0732">Signal</keyword>
<name>A0A7C8MHD3_9PLEO</name>